<proteinExistence type="inferred from homology"/>
<evidence type="ECO:0000256" key="1">
    <source>
        <dbReference type="ARBA" id="ARBA00001964"/>
    </source>
</evidence>
<dbReference type="InterPro" id="IPR029035">
    <property type="entry name" value="DHS-like_NAD/FAD-binding_dom"/>
</dbReference>
<comment type="cofactor">
    <cofactor evidence="1">
        <name>thiamine diphosphate</name>
        <dbReference type="ChEBI" id="CHEBI:58937"/>
    </cofactor>
</comment>
<dbReference type="GO" id="GO:0004737">
    <property type="term" value="F:pyruvate decarboxylase activity"/>
    <property type="evidence" value="ECO:0007669"/>
    <property type="project" value="TreeGrafter"/>
</dbReference>
<keyword evidence="7" id="KW-1185">Reference proteome</keyword>
<reference evidence="6 7" key="1">
    <citation type="journal article" date="2020" name="Mol. Plant">
        <title>The Chromosome-Based Rubber Tree Genome Provides New Insights into Spurge Genome Evolution and Rubber Biosynthesis.</title>
        <authorList>
            <person name="Liu J."/>
            <person name="Shi C."/>
            <person name="Shi C.C."/>
            <person name="Li W."/>
            <person name="Zhang Q.J."/>
            <person name="Zhang Y."/>
            <person name="Li K."/>
            <person name="Lu H.F."/>
            <person name="Shi C."/>
            <person name="Zhu S.T."/>
            <person name="Xiao Z.Y."/>
            <person name="Nan H."/>
            <person name="Yue Y."/>
            <person name="Zhu X.G."/>
            <person name="Wu Y."/>
            <person name="Hong X.N."/>
            <person name="Fan G.Y."/>
            <person name="Tong Y."/>
            <person name="Zhang D."/>
            <person name="Mao C.L."/>
            <person name="Liu Y.L."/>
            <person name="Hao S.J."/>
            <person name="Liu W.Q."/>
            <person name="Lv M.Q."/>
            <person name="Zhang H.B."/>
            <person name="Liu Y."/>
            <person name="Hu-Tang G.R."/>
            <person name="Wang J.P."/>
            <person name="Wang J.H."/>
            <person name="Sun Y.H."/>
            <person name="Ni S.B."/>
            <person name="Chen W.B."/>
            <person name="Zhang X.C."/>
            <person name="Jiao Y.N."/>
            <person name="Eichler E.E."/>
            <person name="Li G.H."/>
            <person name="Liu X."/>
            <person name="Gao L.Z."/>
        </authorList>
    </citation>
    <scope>NUCLEOTIDE SEQUENCE [LARGE SCALE GENOMIC DNA]</scope>
    <source>
        <strain evidence="7">cv. GT1</strain>
        <tissue evidence="6">Leaf</tissue>
    </source>
</reference>
<dbReference type="AlphaFoldDB" id="A0A6A6K0H7"/>
<dbReference type="Gene3D" id="3.40.50.1220">
    <property type="entry name" value="TPP-binding domain"/>
    <property type="match status" value="1"/>
</dbReference>
<sequence length="118" mass="13086">MPHPTFVQDPITLIFSSMMSNYMALEVAVEAVAEILIEAEACLVARPRLLVAKACNAFVELAGSCGYAFAVMLVAKGLVLENFPRFMGLSGEQQALFTVLRLWKPLMLRSFQDQVFKI</sequence>
<dbReference type="EMBL" id="JAAGAX010000367">
    <property type="protein sequence ID" value="KAF2282321.1"/>
    <property type="molecule type" value="Genomic_DNA"/>
</dbReference>
<dbReference type="InterPro" id="IPR012110">
    <property type="entry name" value="PDC/IPDC-like"/>
</dbReference>
<keyword evidence="3" id="KW-0479">Metal-binding</keyword>
<protein>
    <submittedName>
        <fullName evidence="6">Uncharacterized protein</fullName>
    </submittedName>
</protein>
<comment type="similarity">
    <text evidence="2">Belongs to the TPP enzyme family.</text>
</comment>
<dbReference type="PANTHER" id="PTHR43452">
    <property type="entry name" value="PYRUVATE DECARBOXYLASE"/>
    <property type="match status" value="1"/>
</dbReference>
<evidence type="ECO:0000313" key="6">
    <source>
        <dbReference type="EMBL" id="KAF2282321.1"/>
    </source>
</evidence>
<dbReference type="GO" id="GO:0000949">
    <property type="term" value="P:aromatic amino acid family catabolic process to alcohol via Ehrlich pathway"/>
    <property type="evidence" value="ECO:0007669"/>
    <property type="project" value="TreeGrafter"/>
</dbReference>
<keyword evidence="4" id="KW-0460">Magnesium</keyword>
<accession>A0A6A6K0H7</accession>
<evidence type="ECO:0000256" key="3">
    <source>
        <dbReference type="ARBA" id="ARBA00022723"/>
    </source>
</evidence>
<dbReference type="SUPFAM" id="SSF52467">
    <property type="entry name" value="DHS-like NAD/FAD-binding domain"/>
    <property type="match status" value="1"/>
</dbReference>
<gene>
    <name evidence="6" type="ORF">GH714_043850</name>
</gene>
<name>A0A6A6K0H7_HEVBR</name>
<evidence type="ECO:0000256" key="5">
    <source>
        <dbReference type="ARBA" id="ARBA00023052"/>
    </source>
</evidence>
<dbReference type="GO" id="GO:0005829">
    <property type="term" value="C:cytosol"/>
    <property type="evidence" value="ECO:0007669"/>
    <property type="project" value="TreeGrafter"/>
</dbReference>
<evidence type="ECO:0000256" key="2">
    <source>
        <dbReference type="ARBA" id="ARBA00007812"/>
    </source>
</evidence>
<dbReference type="GO" id="GO:0046872">
    <property type="term" value="F:metal ion binding"/>
    <property type="evidence" value="ECO:0007669"/>
    <property type="project" value="UniProtKB-KW"/>
</dbReference>
<evidence type="ECO:0000313" key="7">
    <source>
        <dbReference type="Proteomes" id="UP000467840"/>
    </source>
</evidence>
<comment type="caution">
    <text evidence="6">The sequence shown here is derived from an EMBL/GenBank/DDBJ whole genome shotgun (WGS) entry which is preliminary data.</text>
</comment>
<organism evidence="6 7">
    <name type="scientific">Hevea brasiliensis</name>
    <name type="common">Para rubber tree</name>
    <name type="synonym">Siphonia brasiliensis</name>
    <dbReference type="NCBI Taxonomy" id="3981"/>
    <lineage>
        <taxon>Eukaryota</taxon>
        <taxon>Viridiplantae</taxon>
        <taxon>Streptophyta</taxon>
        <taxon>Embryophyta</taxon>
        <taxon>Tracheophyta</taxon>
        <taxon>Spermatophyta</taxon>
        <taxon>Magnoliopsida</taxon>
        <taxon>eudicotyledons</taxon>
        <taxon>Gunneridae</taxon>
        <taxon>Pentapetalae</taxon>
        <taxon>rosids</taxon>
        <taxon>fabids</taxon>
        <taxon>Malpighiales</taxon>
        <taxon>Euphorbiaceae</taxon>
        <taxon>Crotonoideae</taxon>
        <taxon>Micrandreae</taxon>
        <taxon>Hevea</taxon>
    </lineage>
</organism>
<dbReference type="Proteomes" id="UP000467840">
    <property type="component" value="Unassembled WGS sequence"/>
</dbReference>
<dbReference type="PANTHER" id="PTHR43452:SF22">
    <property type="entry name" value="PYRUVATE DECARBOXYLASE"/>
    <property type="match status" value="1"/>
</dbReference>
<evidence type="ECO:0000256" key="4">
    <source>
        <dbReference type="ARBA" id="ARBA00022842"/>
    </source>
</evidence>
<keyword evidence="5" id="KW-0786">Thiamine pyrophosphate</keyword>